<evidence type="ECO:0000313" key="8">
    <source>
        <dbReference type="EMBL" id="QWZ07914.1"/>
    </source>
</evidence>
<keyword evidence="4 6" id="KW-1133">Transmembrane helix</keyword>
<keyword evidence="3 6" id="KW-0812">Transmembrane</keyword>
<dbReference type="AlphaFoldDB" id="A0A975SZ53"/>
<evidence type="ECO:0000256" key="5">
    <source>
        <dbReference type="ARBA" id="ARBA00023136"/>
    </source>
</evidence>
<dbReference type="NCBIfam" id="TIGR03954">
    <property type="entry name" value="integ_memb_HG"/>
    <property type="match status" value="1"/>
</dbReference>
<dbReference type="EMBL" id="CP077062">
    <property type="protein sequence ID" value="QWZ07914.1"/>
    <property type="molecule type" value="Genomic_DNA"/>
</dbReference>
<proteinExistence type="predicted"/>
<protein>
    <submittedName>
        <fullName evidence="8">DUF3817 domain-containing protein</fullName>
    </submittedName>
</protein>
<name>A0A975SZ53_9ACTN</name>
<feature type="domain" description="DUF3817" evidence="7">
    <location>
        <begin position="9"/>
        <end position="95"/>
    </location>
</feature>
<keyword evidence="5 6" id="KW-0472">Membrane</keyword>
<keyword evidence="2" id="KW-1003">Cell membrane</keyword>
<dbReference type="Proteomes" id="UP000683575">
    <property type="component" value="Chromosome"/>
</dbReference>
<dbReference type="RefSeq" id="WP_216939424.1">
    <property type="nucleotide sequence ID" value="NZ_CP077062.1"/>
</dbReference>
<gene>
    <name evidence="8" type="ORF">KRR39_21510</name>
</gene>
<dbReference type="KEGG" id="nps:KRR39_21510"/>
<dbReference type="InterPro" id="IPR023845">
    <property type="entry name" value="DUF3817_TM"/>
</dbReference>
<evidence type="ECO:0000256" key="6">
    <source>
        <dbReference type="SAM" id="Phobius"/>
    </source>
</evidence>
<dbReference type="PANTHER" id="PTHR40077">
    <property type="entry name" value="MEMBRANE PROTEIN-RELATED"/>
    <property type="match status" value="1"/>
</dbReference>
<feature type="transmembrane region" description="Helical" evidence="6">
    <location>
        <begin position="42"/>
        <end position="62"/>
    </location>
</feature>
<dbReference type="Pfam" id="PF12823">
    <property type="entry name" value="DUF3817"/>
    <property type="match status" value="1"/>
</dbReference>
<organism evidence="8 9">
    <name type="scientific">Nocardioides panacis</name>
    <dbReference type="NCBI Taxonomy" id="2849501"/>
    <lineage>
        <taxon>Bacteria</taxon>
        <taxon>Bacillati</taxon>
        <taxon>Actinomycetota</taxon>
        <taxon>Actinomycetes</taxon>
        <taxon>Propionibacteriales</taxon>
        <taxon>Nocardioidaceae</taxon>
        <taxon>Nocardioides</taxon>
    </lineage>
</organism>
<evidence type="ECO:0000313" key="9">
    <source>
        <dbReference type="Proteomes" id="UP000683575"/>
    </source>
</evidence>
<evidence type="ECO:0000256" key="3">
    <source>
        <dbReference type="ARBA" id="ARBA00022692"/>
    </source>
</evidence>
<comment type="subcellular location">
    <subcellularLocation>
        <location evidence="1">Cell membrane</location>
        <topology evidence="1">Multi-pass membrane protein</topology>
    </subcellularLocation>
</comment>
<dbReference type="GO" id="GO:0005886">
    <property type="term" value="C:plasma membrane"/>
    <property type="evidence" value="ECO:0007669"/>
    <property type="project" value="UniProtKB-SubCell"/>
</dbReference>
<accession>A0A975SZ53</accession>
<evidence type="ECO:0000256" key="2">
    <source>
        <dbReference type="ARBA" id="ARBA00022475"/>
    </source>
</evidence>
<keyword evidence="9" id="KW-1185">Reference proteome</keyword>
<dbReference type="PANTHER" id="PTHR40077:SF1">
    <property type="entry name" value="MEMBRANE PROTEIN"/>
    <property type="match status" value="1"/>
</dbReference>
<evidence type="ECO:0000259" key="7">
    <source>
        <dbReference type="Pfam" id="PF12823"/>
    </source>
</evidence>
<sequence length="114" mass="12446">MSHRTLVLLFRVVATAEAFSWLGLLVGMYLKYLTDVGEVGVKIFGPVHGGIFVAYVLLTLLLSRSARWTRGTTAAGLACSVPPFATLAFEVWAQRTGRLAERRTPEAVAVPARR</sequence>
<evidence type="ECO:0000256" key="4">
    <source>
        <dbReference type="ARBA" id="ARBA00022989"/>
    </source>
</evidence>
<reference evidence="8" key="1">
    <citation type="submission" date="2021-06" db="EMBL/GenBank/DDBJ databases">
        <title>Complete genome sequence of Nocardioides sp. G188.</title>
        <authorList>
            <person name="Im W.-T."/>
        </authorList>
    </citation>
    <scope>NUCLEOTIDE SEQUENCE</scope>
    <source>
        <strain evidence="8">G188</strain>
    </source>
</reference>
<evidence type="ECO:0000256" key="1">
    <source>
        <dbReference type="ARBA" id="ARBA00004651"/>
    </source>
</evidence>